<dbReference type="OrthoDB" id="9925690at2"/>
<evidence type="ECO:0000313" key="3">
    <source>
        <dbReference type="Proteomes" id="UP000037146"/>
    </source>
</evidence>
<feature type="chain" id="PRO_5005524628" evidence="1">
    <location>
        <begin position="24"/>
        <end position="101"/>
    </location>
</feature>
<protein>
    <submittedName>
        <fullName evidence="2">Uncharacterized protein</fullName>
    </submittedName>
</protein>
<gene>
    <name evidence="2" type="ORF">AC625_13435</name>
</gene>
<keyword evidence="1" id="KW-0732">Signal</keyword>
<name>A0A0K9GUL7_9BACI</name>
<dbReference type="AlphaFoldDB" id="A0A0K9GUL7"/>
<proteinExistence type="predicted"/>
<organism evidence="2 3">
    <name type="scientific">Peribacillus loiseleuriae</name>
    <dbReference type="NCBI Taxonomy" id="1679170"/>
    <lineage>
        <taxon>Bacteria</taxon>
        <taxon>Bacillati</taxon>
        <taxon>Bacillota</taxon>
        <taxon>Bacilli</taxon>
        <taxon>Bacillales</taxon>
        <taxon>Bacillaceae</taxon>
        <taxon>Peribacillus</taxon>
    </lineage>
</organism>
<feature type="signal peptide" evidence="1">
    <location>
        <begin position="1"/>
        <end position="23"/>
    </location>
</feature>
<keyword evidence="3" id="KW-1185">Reference proteome</keyword>
<dbReference type="PATRIC" id="fig|1679170.3.peg.3066"/>
<accession>A0A0K9GUL7</accession>
<dbReference type="EMBL" id="LFZW01000001">
    <property type="protein sequence ID" value="KMY50379.1"/>
    <property type="molecule type" value="Genomic_DNA"/>
</dbReference>
<evidence type="ECO:0000313" key="2">
    <source>
        <dbReference type="EMBL" id="KMY50379.1"/>
    </source>
</evidence>
<dbReference type="PROSITE" id="PS51257">
    <property type="entry name" value="PROKAR_LIPOPROTEIN"/>
    <property type="match status" value="1"/>
</dbReference>
<dbReference type="Proteomes" id="UP000037146">
    <property type="component" value="Unassembled WGS sequence"/>
</dbReference>
<comment type="caution">
    <text evidence="2">The sequence shown here is derived from an EMBL/GenBank/DDBJ whole genome shotgun (WGS) entry which is preliminary data.</text>
</comment>
<reference evidence="3" key="1">
    <citation type="submission" date="2015-07" db="EMBL/GenBank/DDBJ databases">
        <title>Genome sequencing project for genomic taxonomy and phylogenomics of Bacillus-like bacteria.</title>
        <authorList>
            <person name="Liu B."/>
            <person name="Wang J."/>
            <person name="Zhu Y."/>
            <person name="Liu G."/>
            <person name="Chen Q."/>
            <person name="Chen Z."/>
            <person name="Lan J."/>
            <person name="Che J."/>
            <person name="Ge C."/>
            <person name="Shi H."/>
            <person name="Pan Z."/>
            <person name="Liu X."/>
        </authorList>
    </citation>
    <scope>NUCLEOTIDE SEQUENCE [LARGE SCALE GENOMIC DNA]</scope>
    <source>
        <strain evidence="3">FJAT-27997</strain>
    </source>
</reference>
<evidence type="ECO:0000256" key="1">
    <source>
        <dbReference type="SAM" id="SignalP"/>
    </source>
</evidence>
<dbReference type="RefSeq" id="WP_049681732.1">
    <property type="nucleotide sequence ID" value="NZ_LFZW01000001.1"/>
</dbReference>
<sequence>MRTLKILSLFFLLLACFVTSFDAKPQLNKGALYTSNESIKATLPFLGYVMSNKDAYYKCVVTHNISCRSKENLIEHSIDSYDINTYREVQTLHSIIMEYEK</sequence>